<keyword evidence="3" id="KW-0597">Phosphoprotein</keyword>
<dbReference type="InterPro" id="IPR036097">
    <property type="entry name" value="HisK_dim/P_sf"/>
</dbReference>
<dbReference type="InterPro" id="IPR036890">
    <property type="entry name" value="HATPase_C_sf"/>
</dbReference>
<dbReference type="InterPro" id="IPR050736">
    <property type="entry name" value="Sensor_HK_Regulatory"/>
</dbReference>
<evidence type="ECO:0000259" key="8">
    <source>
        <dbReference type="PROSITE" id="PS50109"/>
    </source>
</evidence>
<dbReference type="PROSITE" id="PS50109">
    <property type="entry name" value="HIS_KIN"/>
    <property type="match status" value="1"/>
</dbReference>
<dbReference type="Gene3D" id="1.10.287.130">
    <property type="match status" value="1"/>
</dbReference>
<proteinExistence type="predicted"/>
<dbReference type="EMBL" id="SRSF01000012">
    <property type="protein sequence ID" value="THH35519.1"/>
    <property type="molecule type" value="Genomic_DNA"/>
</dbReference>
<evidence type="ECO:0000256" key="7">
    <source>
        <dbReference type="SAM" id="Phobius"/>
    </source>
</evidence>
<accession>A0A4S4N8Q0</accession>
<evidence type="ECO:0000256" key="3">
    <source>
        <dbReference type="ARBA" id="ARBA00022553"/>
    </source>
</evidence>
<protein>
    <recommendedName>
        <fullName evidence="2">histidine kinase</fullName>
        <ecNumber evidence="2">2.7.13.3</ecNumber>
    </recommendedName>
</protein>
<comment type="catalytic activity">
    <reaction evidence="1">
        <text>ATP + protein L-histidine = ADP + protein N-phospho-L-histidine.</text>
        <dbReference type="EC" id="2.7.13.3"/>
    </reaction>
</comment>
<dbReference type="PANTHER" id="PTHR43711">
    <property type="entry name" value="TWO-COMPONENT HISTIDINE KINASE"/>
    <property type="match status" value="1"/>
</dbReference>
<dbReference type="SUPFAM" id="SSF47384">
    <property type="entry name" value="Homodimeric domain of signal transducing histidine kinase"/>
    <property type="match status" value="1"/>
</dbReference>
<keyword evidence="7" id="KW-0812">Transmembrane</keyword>
<feature type="transmembrane region" description="Helical" evidence="7">
    <location>
        <begin position="209"/>
        <end position="235"/>
    </location>
</feature>
<comment type="caution">
    <text evidence="9">The sequence shown here is derived from an EMBL/GenBank/DDBJ whole genome shotgun (WGS) entry which is preliminary data.</text>
</comment>
<feature type="domain" description="Histidine kinase" evidence="8">
    <location>
        <begin position="250"/>
        <end position="469"/>
    </location>
</feature>
<evidence type="ECO:0000256" key="2">
    <source>
        <dbReference type="ARBA" id="ARBA00012438"/>
    </source>
</evidence>
<dbReference type="InterPro" id="IPR003594">
    <property type="entry name" value="HATPase_dom"/>
</dbReference>
<evidence type="ECO:0000256" key="6">
    <source>
        <dbReference type="ARBA" id="ARBA00023012"/>
    </source>
</evidence>
<keyword evidence="10" id="KW-1185">Reference proteome</keyword>
<dbReference type="FunFam" id="3.30.565.10:FF:000006">
    <property type="entry name" value="Sensor histidine kinase WalK"/>
    <property type="match status" value="1"/>
</dbReference>
<dbReference type="RefSeq" id="WP_136460482.1">
    <property type="nucleotide sequence ID" value="NZ_SRSF01000012.1"/>
</dbReference>
<dbReference type="InterPro" id="IPR004358">
    <property type="entry name" value="Sig_transdc_His_kin-like_C"/>
</dbReference>
<evidence type="ECO:0000256" key="5">
    <source>
        <dbReference type="ARBA" id="ARBA00022777"/>
    </source>
</evidence>
<dbReference type="Pfam" id="PF02518">
    <property type="entry name" value="HATPase_c"/>
    <property type="match status" value="1"/>
</dbReference>
<evidence type="ECO:0000313" key="10">
    <source>
        <dbReference type="Proteomes" id="UP000308528"/>
    </source>
</evidence>
<dbReference type="CDD" id="cd00082">
    <property type="entry name" value="HisKA"/>
    <property type="match status" value="1"/>
</dbReference>
<dbReference type="GO" id="GO:0000155">
    <property type="term" value="F:phosphorelay sensor kinase activity"/>
    <property type="evidence" value="ECO:0007669"/>
    <property type="project" value="InterPro"/>
</dbReference>
<dbReference type="PANTHER" id="PTHR43711:SF1">
    <property type="entry name" value="HISTIDINE KINASE 1"/>
    <property type="match status" value="1"/>
</dbReference>
<evidence type="ECO:0000313" key="9">
    <source>
        <dbReference type="EMBL" id="THH35519.1"/>
    </source>
</evidence>
<sequence length="471" mass="52661">MSKKSIYLIIGLIVTAIVGLIILQLRLIQTGLEVNKERYDRAIQSALKKVADEVEDDEEDEIRLTLNNGYAGGVPDGLYGELLIGTRSPGLLSTRSIRISPNSFRLRAQFANRNLDERIDREAIHQKLMKELRNAGVNDPLEYGIYDTRQQRFISRNGRLLSPAGSDTSRHQDLMHGDYVVSLFDEDATVPGEIRAYSPDKNSVIYSSLYGNFAVSLLFVLIILGCFIYTIYVILMQKKVSEMKTDFINNMTHEFKTPIATISLATDSIVSPRISGDPTKVQRFARIIKQENKRMNDQVEKVLQMAKLDKSRLNLNLTAVDLNEVVQSAVEYICLQVEPRGGTVTTDLRADPSVVEGDLTHLSSLINNLLDNANKYSPDAPRITVTTTNVARGVQVTVADQGLGMTREARKNIFDRFYRVHTGDRHDVKGFGLGLSYVKTITEVHGGSIEVKSELGKGSSFIVTFPYRQPD</sequence>
<dbReference type="EC" id="2.7.13.3" evidence="2"/>
<dbReference type="Pfam" id="PF00512">
    <property type="entry name" value="HisKA"/>
    <property type="match status" value="1"/>
</dbReference>
<dbReference type="AlphaFoldDB" id="A0A4S4N8Q0"/>
<keyword evidence="7" id="KW-0472">Membrane</keyword>
<dbReference type="CDD" id="cd00075">
    <property type="entry name" value="HATPase"/>
    <property type="match status" value="1"/>
</dbReference>
<dbReference type="InterPro" id="IPR005467">
    <property type="entry name" value="His_kinase_dom"/>
</dbReference>
<dbReference type="OrthoDB" id="1933776at2"/>
<keyword evidence="5 9" id="KW-0418">Kinase</keyword>
<dbReference type="SUPFAM" id="SSF55874">
    <property type="entry name" value="ATPase domain of HSP90 chaperone/DNA topoisomerase II/histidine kinase"/>
    <property type="match status" value="1"/>
</dbReference>
<gene>
    <name evidence="9" type="ORF">E4021_16485</name>
</gene>
<dbReference type="Proteomes" id="UP000308528">
    <property type="component" value="Unassembled WGS sequence"/>
</dbReference>
<evidence type="ECO:0000256" key="4">
    <source>
        <dbReference type="ARBA" id="ARBA00022679"/>
    </source>
</evidence>
<dbReference type="InterPro" id="IPR003661">
    <property type="entry name" value="HisK_dim/P_dom"/>
</dbReference>
<keyword evidence="4" id="KW-0808">Transferase</keyword>
<dbReference type="Gene3D" id="3.30.565.10">
    <property type="entry name" value="Histidine kinase-like ATPase, C-terminal domain"/>
    <property type="match status" value="1"/>
</dbReference>
<feature type="transmembrane region" description="Helical" evidence="7">
    <location>
        <begin position="6"/>
        <end position="28"/>
    </location>
</feature>
<reference evidence="9 10" key="1">
    <citation type="submission" date="2019-04" db="EMBL/GenBank/DDBJ databases">
        <title>Lewinella litorea sp. nov., isolated from a marine sand.</title>
        <authorList>
            <person name="Yoon J.-H."/>
        </authorList>
    </citation>
    <scope>NUCLEOTIDE SEQUENCE [LARGE SCALE GENOMIC DNA]</scope>
    <source>
        <strain evidence="9 10">HSMS-39</strain>
    </source>
</reference>
<dbReference type="SMART" id="SM00387">
    <property type="entry name" value="HATPase_c"/>
    <property type="match status" value="1"/>
</dbReference>
<dbReference type="SMART" id="SM00388">
    <property type="entry name" value="HisKA"/>
    <property type="match status" value="1"/>
</dbReference>
<name>A0A4S4N8Q0_9BACT</name>
<organism evidence="9 10">
    <name type="scientific">Neolewinella litorea</name>
    <dbReference type="NCBI Taxonomy" id="2562452"/>
    <lineage>
        <taxon>Bacteria</taxon>
        <taxon>Pseudomonadati</taxon>
        <taxon>Bacteroidota</taxon>
        <taxon>Saprospiria</taxon>
        <taxon>Saprospirales</taxon>
        <taxon>Lewinellaceae</taxon>
        <taxon>Neolewinella</taxon>
    </lineage>
</organism>
<keyword evidence="7" id="KW-1133">Transmembrane helix</keyword>
<dbReference type="PRINTS" id="PR00344">
    <property type="entry name" value="BCTRLSENSOR"/>
</dbReference>
<keyword evidence="6" id="KW-0902">Two-component regulatory system</keyword>
<evidence type="ECO:0000256" key="1">
    <source>
        <dbReference type="ARBA" id="ARBA00000085"/>
    </source>
</evidence>